<comment type="caution">
    <text evidence="2">The sequence shown here is derived from an EMBL/GenBank/DDBJ whole genome shotgun (WGS) entry which is preliminary data.</text>
</comment>
<proteinExistence type="predicted"/>
<dbReference type="AlphaFoldDB" id="A0A1A6XZF9"/>
<dbReference type="Proteomes" id="UP000092256">
    <property type="component" value="Unassembled WGS sequence"/>
</dbReference>
<feature type="signal peptide" evidence="1">
    <location>
        <begin position="1"/>
        <end position="25"/>
    </location>
</feature>
<dbReference type="EMBL" id="LYVJ01000004">
    <property type="protein sequence ID" value="OBU68343.1"/>
    <property type="molecule type" value="Genomic_DNA"/>
</dbReference>
<evidence type="ECO:0000313" key="3">
    <source>
        <dbReference type="Proteomes" id="UP000092256"/>
    </source>
</evidence>
<sequence length="229" mass="25006">MPFALRRAVFALLLCLPALPQAAFAGTASGPYARIVTLQPKPGQADAFATGYQRHLGWHRDNRDTWTWYGWTFVLGDRLGQFMDGTFGHALQDFDHAVAPAADAADNAVNVTPHADFRSHGIFMRIEAASRGAPVPDTSPFLALDTYEVWPGQEAAFERAITTQAATGKGRQSWYRLRIGGPATQYLLMRPVTSFAAAGALPDVVLPSGLVQQARSELLRFQAEMSYVP</sequence>
<evidence type="ECO:0000313" key="2">
    <source>
        <dbReference type="EMBL" id="OBU68343.1"/>
    </source>
</evidence>
<feature type="chain" id="PRO_5008353780" evidence="1">
    <location>
        <begin position="26"/>
        <end position="229"/>
    </location>
</feature>
<gene>
    <name evidence="2" type="ORF">A9K58_05850</name>
</gene>
<dbReference type="OrthoDB" id="795133at2"/>
<reference evidence="2 3" key="1">
    <citation type="submission" date="2016-05" db="EMBL/GenBank/DDBJ databases">
        <title>Draft Genome Sequences of Stenotrophomonas maltophilia Strains Sm32COP, Sm41DVV, Sm46PAILV, SmF3, SmF22, SmSOFb1 and SmCVFa1, Isolated from Different Manures, in France.</title>
        <authorList>
            <person name="Nazaret S."/>
            <person name="Bodilis J."/>
        </authorList>
    </citation>
    <scope>NUCLEOTIDE SEQUENCE [LARGE SCALE GENOMIC DNA]</scope>
    <source>
        <strain evidence="2 3">Sm46PAILV</strain>
    </source>
</reference>
<organism evidence="2 3">
    <name type="scientific">Stenotrophomonas maltophilia</name>
    <name type="common">Pseudomonas maltophilia</name>
    <name type="synonym">Xanthomonas maltophilia</name>
    <dbReference type="NCBI Taxonomy" id="40324"/>
    <lineage>
        <taxon>Bacteria</taxon>
        <taxon>Pseudomonadati</taxon>
        <taxon>Pseudomonadota</taxon>
        <taxon>Gammaproteobacteria</taxon>
        <taxon>Lysobacterales</taxon>
        <taxon>Lysobacteraceae</taxon>
        <taxon>Stenotrophomonas</taxon>
        <taxon>Stenotrophomonas maltophilia group</taxon>
    </lineage>
</organism>
<name>A0A1A6XZF9_STEMA</name>
<protein>
    <submittedName>
        <fullName evidence="2">Uncharacterized protein</fullName>
    </submittedName>
</protein>
<dbReference type="RefSeq" id="WP_065198464.1">
    <property type="nucleotide sequence ID" value="NZ_LYVJ01000004.1"/>
</dbReference>
<evidence type="ECO:0000256" key="1">
    <source>
        <dbReference type="SAM" id="SignalP"/>
    </source>
</evidence>
<keyword evidence="1" id="KW-0732">Signal</keyword>
<accession>A0A1A6XZF9</accession>